<dbReference type="Pfam" id="PF01053">
    <property type="entry name" value="Cys_Met_Meta_PP"/>
    <property type="match status" value="1"/>
</dbReference>
<sequence length="118" mass="13568">MTIERPFYKIYLSYRWKGEERSGLPSHPQYELGQRQLSGSSSLFSFVSFEPIAKLKEWANRLCYFKIGVSWGGFESLITVNAMEAEKGDRKPSVVRLYVGLENPKDLIADLDRAWGEV</sequence>
<dbReference type="PANTHER" id="PTHR43500">
    <property type="entry name" value="CYSTATHIONINE BETA-LYASE-RELATED"/>
    <property type="match status" value="1"/>
</dbReference>
<comment type="similarity">
    <text evidence="2 5">Belongs to the trans-sulfuration enzymes family.</text>
</comment>
<evidence type="ECO:0000256" key="1">
    <source>
        <dbReference type="ARBA" id="ARBA00001933"/>
    </source>
</evidence>
<dbReference type="InterPro" id="IPR006233">
    <property type="entry name" value="Cys_b_lyase_bac"/>
</dbReference>
<name>A0ABU6GKA2_9BACL</name>
<dbReference type="PANTHER" id="PTHR43500:SF1">
    <property type="entry name" value="CYSTATHIONINE BETA-LYASE-RELATED"/>
    <property type="match status" value="1"/>
</dbReference>
<dbReference type="RefSeq" id="WP_326087579.1">
    <property type="nucleotide sequence ID" value="NZ_JARLKZ010000005.1"/>
</dbReference>
<dbReference type="SUPFAM" id="SSF53383">
    <property type="entry name" value="PLP-dependent transferases"/>
    <property type="match status" value="1"/>
</dbReference>
<keyword evidence="6" id="KW-0808">Transferase</keyword>
<evidence type="ECO:0000256" key="5">
    <source>
        <dbReference type="RuleBase" id="RU362118"/>
    </source>
</evidence>
<dbReference type="InterPro" id="IPR015424">
    <property type="entry name" value="PyrdxlP-dep_Trfase"/>
</dbReference>
<dbReference type="InterPro" id="IPR000277">
    <property type="entry name" value="Cys/Met-Metab_PyrdxlP-dep_enz"/>
</dbReference>
<comment type="caution">
    <text evidence="6">The sequence shown here is derived from an EMBL/GenBank/DDBJ whole genome shotgun (WGS) entry which is preliminary data.</text>
</comment>
<gene>
    <name evidence="6" type="ORF">P4H66_09890</name>
</gene>
<organism evidence="6 7">
    <name type="scientific">Paenibacillus dokdonensis</name>
    <dbReference type="NCBI Taxonomy" id="2567944"/>
    <lineage>
        <taxon>Bacteria</taxon>
        <taxon>Bacillati</taxon>
        <taxon>Bacillota</taxon>
        <taxon>Bacilli</taxon>
        <taxon>Bacillales</taxon>
        <taxon>Paenibacillaceae</taxon>
        <taxon>Paenibacillus</taxon>
    </lineage>
</organism>
<accession>A0ABU6GKA2</accession>
<evidence type="ECO:0000256" key="4">
    <source>
        <dbReference type="ARBA" id="ARBA00023239"/>
    </source>
</evidence>
<dbReference type="Gene3D" id="3.90.1150.10">
    <property type="entry name" value="Aspartate Aminotransferase, domain 1"/>
    <property type="match status" value="1"/>
</dbReference>
<comment type="cofactor">
    <cofactor evidence="1 5">
        <name>pyridoxal 5'-phosphate</name>
        <dbReference type="ChEBI" id="CHEBI:597326"/>
    </cofactor>
</comment>
<evidence type="ECO:0000313" key="6">
    <source>
        <dbReference type="EMBL" id="MEC0240159.1"/>
    </source>
</evidence>
<keyword evidence="4" id="KW-0456">Lyase</keyword>
<dbReference type="Proteomes" id="UP001344632">
    <property type="component" value="Unassembled WGS sequence"/>
</dbReference>
<dbReference type="InterPro" id="IPR015422">
    <property type="entry name" value="PyrdxlP-dep_Trfase_small"/>
</dbReference>
<protein>
    <submittedName>
        <fullName evidence="6">PLP-dependent transferase</fullName>
    </submittedName>
</protein>
<reference evidence="6 7" key="1">
    <citation type="submission" date="2023-03" db="EMBL/GenBank/DDBJ databases">
        <title>Bacillus Genome Sequencing.</title>
        <authorList>
            <person name="Dunlap C."/>
        </authorList>
    </citation>
    <scope>NUCLEOTIDE SEQUENCE [LARGE SCALE GENOMIC DNA]</scope>
    <source>
        <strain evidence="6 7">BD-525</strain>
    </source>
</reference>
<dbReference type="EMBL" id="JARLKZ010000005">
    <property type="protein sequence ID" value="MEC0240159.1"/>
    <property type="molecule type" value="Genomic_DNA"/>
</dbReference>
<keyword evidence="3 5" id="KW-0663">Pyridoxal phosphate</keyword>
<evidence type="ECO:0000313" key="7">
    <source>
        <dbReference type="Proteomes" id="UP001344632"/>
    </source>
</evidence>
<keyword evidence="7" id="KW-1185">Reference proteome</keyword>
<dbReference type="GO" id="GO:0016740">
    <property type="term" value="F:transferase activity"/>
    <property type="evidence" value="ECO:0007669"/>
    <property type="project" value="UniProtKB-KW"/>
</dbReference>
<proteinExistence type="inferred from homology"/>
<evidence type="ECO:0000256" key="2">
    <source>
        <dbReference type="ARBA" id="ARBA00009077"/>
    </source>
</evidence>
<evidence type="ECO:0000256" key="3">
    <source>
        <dbReference type="ARBA" id="ARBA00022898"/>
    </source>
</evidence>